<dbReference type="Proteomes" id="UP001590951">
    <property type="component" value="Unassembled WGS sequence"/>
</dbReference>
<reference evidence="5 6" key="1">
    <citation type="submission" date="2024-09" db="EMBL/GenBank/DDBJ databases">
        <title>Rethinking Asexuality: The Enigmatic Case of Functional Sexual Genes in Lepraria (Stereocaulaceae).</title>
        <authorList>
            <person name="Doellman M."/>
            <person name="Sun Y."/>
            <person name="Barcenas-Pena A."/>
            <person name="Lumbsch H.T."/>
            <person name="Grewe F."/>
        </authorList>
    </citation>
    <scope>NUCLEOTIDE SEQUENCE [LARGE SCALE GENOMIC DNA]</scope>
    <source>
        <strain evidence="5 6">Grewe 0041</strain>
    </source>
</reference>
<protein>
    <recommendedName>
        <fullName evidence="4">Dynamin GTPase domain-containing protein</fullName>
    </recommendedName>
</protein>
<dbReference type="InterPro" id="IPR045063">
    <property type="entry name" value="Dynamin_N"/>
</dbReference>
<dbReference type="PANTHER" id="PTHR11566:SF215">
    <property type="entry name" value="DYNAMIN GTPASE"/>
    <property type="match status" value="1"/>
</dbReference>
<dbReference type="Pfam" id="PF01031">
    <property type="entry name" value="Dynamin_M"/>
    <property type="match status" value="1"/>
</dbReference>
<dbReference type="InterPro" id="IPR022812">
    <property type="entry name" value="Dynamin"/>
</dbReference>
<dbReference type="InterPro" id="IPR001401">
    <property type="entry name" value="Dynamin_GTPase"/>
</dbReference>
<name>A0ABR4AQP2_9LECA</name>
<keyword evidence="1" id="KW-0547">Nucleotide-binding</keyword>
<organism evidence="5 6">
    <name type="scientific">Lepraria finkii</name>
    <dbReference type="NCBI Taxonomy" id="1340010"/>
    <lineage>
        <taxon>Eukaryota</taxon>
        <taxon>Fungi</taxon>
        <taxon>Dikarya</taxon>
        <taxon>Ascomycota</taxon>
        <taxon>Pezizomycotina</taxon>
        <taxon>Lecanoromycetes</taxon>
        <taxon>OSLEUM clade</taxon>
        <taxon>Lecanoromycetidae</taxon>
        <taxon>Lecanorales</taxon>
        <taxon>Lecanorineae</taxon>
        <taxon>Stereocaulaceae</taxon>
        <taxon>Lepraria</taxon>
    </lineage>
</organism>
<accession>A0ABR4AQP2</accession>
<gene>
    <name evidence="5" type="ORF">ABVK25_011125</name>
</gene>
<dbReference type="PANTHER" id="PTHR11566">
    <property type="entry name" value="DYNAMIN"/>
    <property type="match status" value="1"/>
</dbReference>
<dbReference type="EMBL" id="JBHFEH010000085">
    <property type="protein sequence ID" value="KAL2048029.1"/>
    <property type="molecule type" value="Genomic_DNA"/>
</dbReference>
<dbReference type="Gene3D" id="3.40.50.300">
    <property type="entry name" value="P-loop containing nucleotide triphosphate hydrolases"/>
    <property type="match status" value="1"/>
</dbReference>
<keyword evidence="6" id="KW-1185">Reference proteome</keyword>
<dbReference type="InterPro" id="IPR027417">
    <property type="entry name" value="P-loop_NTPase"/>
</dbReference>
<proteinExistence type="predicted"/>
<dbReference type="SUPFAM" id="SSF52540">
    <property type="entry name" value="P-loop containing nucleoside triphosphate hydrolases"/>
    <property type="match status" value="1"/>
</dbReference>
<comment type="caution">
    <text evidence="5">The sequence shown here is derived from an EMBL/GenBank/DDBJ whole genome shotgun (WGS) entry which is preliminary data.</text>
</comment>
<feature type="region of interest" description="Disordered" evidence="3">
    <location>
        <begin position="398"/>
        <end position="426"/>
    </location>
</feature>
<evidence type="ECO:0000256" key="3">
    <source>
        <dbReference type="SAM" id="MobiDB-lite"/>
    </source>
</evidence>
<evidence type="ECO:0000313" key="5">
    <source>
        <dbReference type="EMBL" id="KAL2048029.1"/>
    </source>
</evidence>
<feature type="region of interest" description="Disordered" evidence="3">
    <location>
        <begin position="534"/>
        <end position="554"/>
    </location>
</feature>
<evidence type="ECO:0000259" key="4">
    <source>
        <dbReference type="SMART" id="SM00053"/>
    </source>
</evidence>
<dbReference type="PRINTS" id="PR00195">
    <property type="entry name" value="DYNAMIN"/>
</dbReference>
<evidence type="ECO:0000256" key="1">
    <source>
        <dbReference type="ARBA" id="ARBA00022741"/>
    </source>
</evidence>
<keyword evidence="2" id="KW-0342">GTP-binding</keyword>
<evidence type="ECO:0000313" key="6">
    <source>
        <dbReference type="Proteomes" id="UP001590951"/>
    </source>
</evidence>
<feature type="domain" description="Dynamin GTPase" evidence="4">
    <location>
        <begin position="5"/>
        <end position="257"/>
    </location>
</feature>
<dbReference type="InterPro" id="IPR000375">
    <property type="entry name" value="Dynamin_stalk"/>
</dbReference>
<dbReference type="SMART" id="SM00053">
    <property type="entry name" value="DYNc"/>
    <property type="match status" value="1"/>
</dbReference>
<evidence type="ECO:0000256" key="2">
    <source>
        <dbReference type="ARBA" id="ARBA00023134"/>
    </source>
</evidence>
<sequence>MASADEQLKRLTDPSLLDKIDSLRELNISEYIPLPQLVVVGDQSSGKSSVLEGLTDVPFPRDNGLYTRFATQITFRRAEKSSITVSIIPSPGAVSKTKEKLRAFKIDHLTLLSDDEFIRVLSKACDAMSIPGPGQSLAPGLSTFSNDILKIELSGPSRQHLSIIDVPGIFRTPTYGVTTKEDMTLVQRMVKSYIKDSRTIILAVIPAPRTLGVLTKPDLVDRGGEEHVIDLVPGTKNKLNLGYCIVRNRGQQDKSLSTTDRHEKEKQFFNTAPWSNLDRERVGIPALQDRLRELLVDITRREFPSVKHEVDKRLLDCEQKLKSLGPARETDDQQRTFLLDLAAKFQDITSHALDAYYGRSSLFRDNPSLRLATRIVDLNTAFSDDVWLKGHTMHFSKSITRNGNEPAAEPPDDTNSIVESPDDADQALTVDTSYSTSETGEPEDLKVPELSDVIQGPWRWPAPQPDNIFDWIESAYRTSRGFELGTFDPSLLPIIFQEQSKNGTALPSPTSAISFGLSTALQINFCQPSAQIGASGQTYGHSSPTSSWNDIRKQ</sequence>
<dbReference type="Pfam" id="PF00350">
    <property type="entry name" value="Dynamin_N"/>
    <property type="match status" value="1"/>
</dbReference>
<dbReference type="CDD" id="cd08771">
    <property type="entry name" value="DLP_1"/>
    <property type="match status" value="1"/>
</dbReference>